<dbReference type="OrthoDB" id="302862at2759"/>
<keyword evidence="4" id="KW-1185">Reference proteome</keyword>
<evidence type="ECO:0000256" key="2">
    <source>
        <dbReference type="SAM" id="SignalP"/>
    </source>
</evidence>
<protein>
    <submittedName>
        <fullName evidence="3">Uncharacterized protein</fullName>
    </submittedName>
</protein>
<evidence type="ECO:0000256" key="1">
    <source>
        <dbReference type="SAM" id="Phobius"/>
    </source>
</evidence>
<dbReference type="EMBL" id="MPUH01000491">
    <property type="protein sequence ID" value="OMJ79042.1"/>
    <property type="molecule type" value="Genomic_DNA"/>
</dbReference>
<keyword evidence="1" id="KW-0472">Membrane</keyword>
<accession>A0A1R2BQG6</accession>
<gene>
    <name evidence="3" type="ORF">SteCoe_21026</name>
</gene>
<organism evidence="3 4">
    <name type="scientific">Stentor coeruleus</name>
    <dbReference type="NCBI Taxonomy" id="5963"/>
    <lineage>
        <taxon>Eukaryota</taxon>
        <taxon>Sar</taxon>
        <taxon>Alveolata</taxon>
        <taxon>Ciliophora</taxon>
        <taxon>Postciliodesmatophora</taxon>
        <taxon>Heterotrichea</taxon>
        <taxon>Heterotrichida</taxon>
        <taxon>Stentoridae</taxon>
        <taxon>Stentor</taxon>
    </lineage>
</organism>
<feature type="transmembrane region" description="Helical" evidence="1">
    <location>
        <begin position="1617"/>
        <end position="1638"/>
    </location>
</feature>
<feature type="signal peptide" evidence="2">
    <location>
        <begin position="1"/>
        <end position="18"/>
    </location>
</feature>
<dbReference type="Proteomes" id="UP000187209">
    <property type="component" value="Unassembled WGS sequence"/>
</dbReference>
<feature type="chain" id="PRO_5012503582" evidence="2">
    <location>
        <begin position="19"/>
        <end position="1677"/>
    </location>
</feature>
<sequence>MWFLLMLAIAYQKDIFDGESLEGEIVPQENDKQIYRFMVGDQVFKDLQVAVTWFSDSGMPAVYVSINKDVSESFYEYSSNHWDLPAVIVPATALLTNTMYYILIQCSLYCEYILSVSYASNIKLTKGTPLVYTMPAGYSLMLSYTFISDKAKKVTFTTNFVGNVIVRVSNTDTLEGPDFWPEAILNSLNVLEYCDTNTSIGMEYKIYIQAVEDSDFKIIALENDDSIIRLQASVPQKDIISRGNYKYYKVYKDKYSESLSISLTVFRGDADILISFSSSPILSDFDYYSPNIGNDNILISKNDFFKHSFTEGYIFISIYGATESVFSLTATFIGLNGIKLTKGIPHEGHVQSSKIVNFYYIINENDQNITIYLTTLQGNPDLYVKYCEKKCNLDLSEIEKESGLYSNKGSLPLESLDFTTKNSPCPINATCMFAIAVYGKIESIFSILLSTQDTDILLQEGHSFIISSPFQDQKNFIYVVHNSSVSEVSFIITPLHGDPDLYVSSLSKPSETSFEKASVNYGTSLEIVNYTKGLEKESLQGKYYISVLNNEGVYYSIIAKEMVPGKNSSLHLYSGHPQKDTVYNQTQQNFRIYNFNIPKAHDLKPSIKIALTVISGKFAFYVANSPNSFNWDTEDFAYNWFAEAHTGDPNIILTISPTDPFYIVDSSYLILVTAIKFAPDSTASYLIQYIIGNDILMLSEDSSISGHVDENSYSFYAFPIHFLHEDLTISLTVSSGDPDLYINFDNSNPRPCKDNYVVKSSNFGSEIITLLWEDQLSSKCPNLKNNGQNNGCYVYISVYAIFASSYSIRVHPSSKIPKFIASGSSVFGSLAQSEYDFYYGFFDPFNSIIVVLASSQGNSDLYVNIVDKKSLDDDMSKWIRPTEKNYLYYSNTMMTDEIEIKSFELHALCSDICAALISVKCETLNCEFVVDVSQEELSLIIEGQAKSGVVGMGFKYYFYFCDKETEDLLIVLTTMSSCSPGLYMTKSKTSKPTRENYTWKSTSGQSESILITPEDEFLNGKTMKGTYIIGVTSEKEACSYTLTITNHAIPVIILSSGVPQQGFISKHELNYYAFYNTLSEDIVINLTPNSGSPYLLINTHNDLQGEFYSDLPQLDKYKWNSNFASDKYSLTILTTDKGYCNFCYYLIGISSENSSNYVINARTDLTIRVLQNGVPFKSEGKLGQWHVYRFQINSKQDIHISLAEYSGIANIYVTDSYNKTTALWKSEMGQFTKSVHIKSNDVLFYQGDYYILIGSEDSDYFYSVLWYSEDSSISLIDGWPLEYSLTNNKSNHVNLRYTSYGKVYCSLESLTLNSYPLVYTLVSDKPSNSYDIMFSEIDYVGNHLSMSFSVDQNQNLFLKIHDYITQTTVAGEFSIYCTNSFHPAILQSNRLTIGSVNEQTKALRYEINILKPTNMNVYIIPCIGELKMEVSTNWTVIKEETPDLSVSKLIDGVLHAHIKQAIGKYYITVSEFTNSTSASFQILADLKQLERVYAGNNGFINWDQKGSNLYVRWKDLEYSNKTIYEDKILYSIYQTKDQNTIMRSSCEIFYAETHGQAKLLGSTYNLSMKIFMPIELAKGFINVLGVVAKPKTVALGNIPFNLMEYEMDIEPRRPNKIIIVSIVALILLLICTTVFFFIKFKKVESEKIVIETQGKIVTQNDDTIVVHVGVEKGHSNK</sequence>
<evidence type="ECO:0000313" key="4">
    <source>
        <dbReference type="Proteomes" id="UP000187209"/>
    </source>
</evidence>
<name>A0A1R2BQG6_9CILI</name>
<comment type="caution">
    <text evidence="3">The sequence shown here is derived from an EMBL/GenBank/DDBJ whole genome shotgun (WGS) entry which is preliminary data.</text>
</comment>
<keyword evidence="1" id="KW-0812">Transmembrane</keyword>
<evidence type="ECO:0000313" key="3">
    <source>
        <dbReference type="EMBL" id="OMJ79042.1"/>
    </source>
</evidence>
<keyword evidence="2" id="KW-0732">Signal</keyword>
<reference evidence="3 4" key="1">
    <citation type="submission" date="2016-11" db="EMBL/GenBank/DDBJ databases">
        <title>The macronuclear genome of Stentor coeruleus: a giant cell with tiny introns.</title>
        <authorList>
            <person name="Slabodnick M."/>
            <person name="Ruby J.G."/>
            <person name="Reiff S.B."/>
            <person name="Swart E.C."/>
            <person name="Gosai S."/>
            <person name="Prabakaran S."/>
            <person name="Witkowska E."/>
            <person name="Larue G.E."/>
            <person name="Fisher S."/>
            <person name="Freeman R.M."/>
            <person name="Gunawardena J."/>
            <person name="Chu W."/>
            <person name="Stover N.A."/>
            <person name="Gregory B.D."/>
            <person name="Nowacki M."/>
            <person name="Derisi J."/>
            <person name="Roy S.W."/>
            <person name="Marshall W.F."/>
            <person name="Sood P."/>
        </authorList>
    </citation>
    <scope>NUCLEOTIDE SEQUENCE [LARGE SCALE GENOMIC DNA]</scope>
    <source>
        <strain evidence="3">WM001</strain>
    </source>
</reference>
<dbReference type="Gene3D" id="2.60.120.380">
    <property type="match status" value="3"/>
</dbReference>
<proteinExistence type="predicted"/>
<keyword evidence="1" id="KW-1133">Transmembrane helix</keyword>